<feature type="domain" description="SbsA Ig-like" evidence="2">
    <location>
        <begin position="3"/>
        <end position="32"/>
    </location>
</feature>
<dbReference type="AlphaFoldDB" id="A0A7X6HD89"/>
<gene>
    <name evidence="3" type="ORF">HGG74_10625</name>
</gene>
<dbReference type="Pfam" id="PF13205">
    <property type="entry name" value="Big_5"/>
    <property type="match status" value="1"/>
</dbReference>
<keyword evidence="4" id="KW-1185">Reference proteome</keyword>
<dbReference type="EMBL" id="JAAZSQ010000009">
    <property type="protein sequence ID" value="NKX54988.1"/>
    <property type="molecule type" value="Genomic_DNA"/>
</dbReference>
<evidence type="ECO:0000256" key="1">
    <source>
        <dbReference type="ARBA" id="ARBA00022729"/>
    </source>
</evidence>
<dbReference type="InterPro" id="IPR032812">
    <property type="entry name" value="SbsA_Ig"/>
</dbReference>
<dbReference type="Proteomes" id="UP000544090">
    <property type="component" value="Unassembled WGS sequence"/>
</dbReference>
<keyword evidence="1" id="KW-0732">Signal</keyword>
<name>A0A7X6HD89_9MICC</name>
<feature type="non-terminal residue" evidence="3">
    <location>
        <position position="32"/>
    </location>
</feature>
<protein>
    <submittedName>
        <fullName evidence="3">Ig-like domain-containing protein</fullName>
    </submittedName>
</protein>
<comment type="caution">
    <text evidence="3">The sequence shown here is derived from an EMBL/GenBank/DDBJ whole genome shotgun (WGS) entry which is preliminary data.</text>
</comment>
<evidence type="ECO:0000313" key="3">
    <source>
        <dbReference type="EMBL" id="NKX54988.1"/>
    </source>
</evidence>
<accession>A0A7X6HD89</accession>
<reference evidence="3 4" key="1">
    <citation type="submission" date="2020-04" db="EMBL/GenBank/DDBJ databases">
        <title>Arthrobacter sp. nov.</title>
        <authorList>
            <person name="Liu S."/>
        </authorList>
    </citation>
    <scope>NUCLEOTIDE SEQUENCE [LARGE SCALE GENOMIC DNA]</scope>
    <source>
        <strain evidence="3 4">E918</strain>
    </source>
</reference>
<feature type="non-terminal residue" evidence="3">
    <location>
        <position position="1"/>
    </location>
</feature>
<organism evidence="3 4">
    <name type="scientific">Arthrobacter mobilis</name>
    <dbReference type="NCBI Taxonomy" id="2724944"/>
    <lineage>
        <taxon>Bacteria</taxon>
        <taxon>Bacillati</taxon>
        <taxon>Actinomycetota</taxon>
        <taxon>Actinomycetes</taxon>
        <taxon>Micrococcales</taxon>
        <taxon>Micrococcaceae</taxon>
        <taxon>Arthrobacter</taxon>
    </lineage>
</organism>
<sequence>EAGPALIRRTPAPGATEVGRTANVTVTFSEPV</sequence>
<proteinExistence type="predicted"/>
<evidence type="ECO:0000313" key="4">
    <source>
        <dbReference type="Proteomes" id="UP000544090"/>
    </source>
</evidence>
<evidence type="ECO:0000259" key="2">
    <source>
        <dbReference type="Pfam" id="PF13205"/>
    </source>
</evidence>